<feature type="compositionally biased region" description="Basic and acidic residues" evidence="7">
    <location>
        <begin position="123"/>
        <end position="135"/>
    </location>
</feature>
<feature type="compositionally biased region" description="Basic residues" evidence="7">
    <location>
        <begin position="113"/>
        <end position="122"/>
    </location>
</feature>
<evidence type="ECO:0000313" key="11">
    <source>
        <dbReference type="Proteomes" id="UP000007754"/>
    </source>
</evidence>
<evidence type="ECO:0000256" key="1">
    <source>
        <dbReference type="ARBA" id="ARBA00004389"/>
    </source>
</evidence>
<protein>
    <submittedName>
        <fullName evidence="10">Kinectin 1</fullName>
    </submittedName>
</protein>
<evidence type="ECO:0000256" key="2">
    <source>
        <dbReference type="ARBA" id="ARBA00022692"/>
    </source>
</evidence>
<dbReference type="GO" id="GO:0005789">
    <property type="term" value="C:endoplasmic reticulum membrane"/>
    <property type="evidence" value="ECO:0007669"/>
    <property type="project" value="UniProtKB-SubCell"/>
</dbReference>
<dbReference type="InterPro" id="IPR007794">
    <property type="entry name" value="Rib_rcpt_KP"/>
</dbReference>
<name>H0ZS61_TAEGU</name>
<evidence type="ECO:0000256" key="6">
    <source>
        <dbReference type="SAM" id="Coils"/>
    </source>
</evidence>
<feature type="transmembrane region" description="Helical" evidence="8">
    <location>
        <begin position="7"/>
        <end position="29"/>
    </location>
</feature>
<feature type="compositionally biased region" description="Basic and acidic residues" evidence="7">
    <location>
        <begin position="45"/>
        <end position="56"/>
    </location>
</feature>
<comment type="subcellular location">
    <subcellularLocation>
        <location evidence="1">Endoplasmic reticulum membrane</location>
        <topology evidence="1">Single-pass membrane protein</topology>
    </subcellularLocation>
</comment>
<evidence type="ECO:0000259" key="9">
    <source>
        <dbReference type="Pfam" id="PF05104"/>
    </source>
</evidence>
<feature type="coiled-coil region" evidence="6">
    <location>
        <begin position="397"/>
        <end position="495"/>
    </location>
</feature>
<feature type="compositionally biased region" description="Basic residues" evidence="7">
    <location>
        <begin position="161"/>
        <end position="171"/>
    </location>
</feature>
<dbReference type="GeneTree" id="ENSGT00940000158237"/>
<dbReference type="Ensembl" id="ENSTGUT00000013610.2">
    <property type="protein sequence ID" value="ENSTGUP00000013457.2"/>
    <property type="gene ID" value="ENSTGUG00000013063.2"/>
</dbReference>
<feature type="coiled-coil region" evidence="6">
    <location>
        <begin position="333"/>
        <end position="367"/>
    </location>
</feature>
<dbReference type="STRING" id="59729.ENSTGUP00000013457"/>
<dbReference type="GO" id="GO:0007018">
    <property type="term" value="P:microtubule-based movement"/>
    <property type="evidence" value="ECO:0007669"/>
    <property type="project" value="InterPro"/>
</dbReference>
<keyword evidence="2 8" id="KW-0812">Transmembrane</keyword>
<evidence type="ECO:0000256" key="5">
    <source>
        <dbReference type="ARBA" id="ARBA00023136"/>
    </source>
</evidence>
<dbReference type="GO" id="GO:0015031">
    <property type="term" value="P:protein transport"/>
    <property type="evidence" value="ECO:0007669"/>
    <property type="project" value="InterPro"/>
</dbReference>
<evidence type="ECO:0000256" key="7">
    <source>
        <dbReference type="SAM" id="MobiDB-lite"/>
    </source>
</evidence>
<accession>H0ZS61</accession>
<feature type="compositionally biased region" description="Basic and acidic residues" evidence="7">
    <location>
        <begin position="73"/>
        <end position="86"/>
    </location>
</feature>
<feature type="coiled-coil region" evidence="6">
    <location>
        <begin position="1112"/>
        <end position="1272"/>
    </location>
</feature>
<dbReference type="HOGENOM" id="CLU_005719_0_0_1"/>
<keyword evidence="11" id="KW-1185">Reference proteome</keyword>
<reference evidence="10 11" key="1">
    <citation type="journal article" date="2010" name="Nature">
        <title>The genome of a songbird.</title>
        <authorList>
            <person name="Warren W.C."/>
            <person name="Clayton D.F."/>
            <person name="Ellegren H."/>
            <person name="Arnold A.P."/>
            <person name="Hillier L.W."/>
            <person name="Kunstner A."/>
            <person name="Searle S."/>
            <person name="White S."/>
            <person name="Vilella A.J."/>
            <person name="Fairley S."/>
            <person name="Heger A."/>
            <person name="Kong L."/>
            <person name="Ponting C.P."/>
            <person name="Jarvis E.D."/>
            <person name="Mello C.V."/>
            <person name="Minx P."/>
            <person name="Lovell P."/>
            <person name="Velho T.A."/>
            <person name="Ferris M."/>
            <person name="Balakrishnan C.N."/>
            <person name="Sinha S."/>
            <person name="Blatti C."/>
            <person name="London S.E."/>
            <person name="Li Y."/>
            <person name="Lin Y.C."/>
            <person name="George J."/>
            <person name="Sweedler J."/>
            <person name="Southey B."/>
            <person name="Gunaratne P."/>
            <person name="Watson M."/>
            <person name="Nam K."/>
            <person name="Backstrom N."/>
            <person name="Smeds L."/>
            <person name="Nabholz B."/>
            <person name="Itoh Y."/>
            <person name="Whitney O."/>
            <person name="Pfenning A.R."/>
            <person name="Howard J."/>
            <person name="Volker M."/>
            <person name="Skinner B.M."/>
            <person name="Griffin D.K."/>
            <person name="Ye L."/>
            <person name="McLaren W.M."/>
            <person name="Flicek P."/>
            <person name="Quesada V."/>
            <person name="Velasco G."/>
            <person name="Lopez-Otin C."/>
            <person name="Puente X.S."/>
            <person name="Olender T."/>
            <person name="Lancet D."/>
            <person name="Smit A.F."/>
            <person name="Hubley R."/>
            <person name="Konkel M.K."/>
            <person name="Walker J.A."/>
            <person name="Batzer M.A."/>
            <person name="Gu W."/>
            <person name="Pollock D.D."/>
            <person name="Chen L."/>
            <person name="Cheng Z."/>
            <person name="Eichler E.E."/>
            <person name="Stapley J."/>
            <person name="Slate J."/>
            <person name="Ekblom R."/>
            <person name="Birkhead T."/>
            <person name="Burke T."/>
            <person name="Burt D."/>
            <person name="Scharff C."/>
            <person name="Adam I."/>
            <person name="Richard H."/>
            <person name="Sultan M."/>
            <person name="Soldatov A."/>
            <person name="Lehrach H."/>
            <person name="Edwards S.V."/>
            <person name="Yang S.P."/>
            <person name="Li X."/>
            <person name="Graves T."/>
            <person name="Fulton L."/>
            <person name="Nelson J."/>
            <person name="Chinwalla A."/>
            <person name="Hou S."/>
            <person name="Mardis E.R."/>
            <person name="Wilson R.K."/>
        </authorList>
    </citation>
    <scope>NUCLEOTIDE SEQUENCE [LARGE SCALE GENOMIC DNA]</scope>
</reference>
<dbReference type="InParanoid" id="H0ZS61"/>
<dbReference type="InterPro" id="IPR024854">
    <property type="entry name" value="Kinectin"/>
</dbReference>
<gene>
    <name evidence="10" type="primary">KTN1</name>
</gene>
<keyword evidence="6" id="KW-0175">Coiled coil</keyword>
<reference evidence="10" key="3">
    <citation type="submission" date="2025-09" db="UniProtKB">
        <authorList>
            <consortium name="Ensembl"/>
        </authorList>
    </citation>
    <scope>IDENTIFICATION</scope>
</reference>
<dbReference type="Proteomes" id="UP000007754">
    <property type="component" value="Chromosome 5"/>
</dbReference>
<dbReference type="PANTHER" id="PTHR18864:SF1">
    <property type="entry name" value="KINECTIN"/>
    <property type="match status" value="1"/>
</dbReference>
<dbReference type="GO" id="GO:0019894">
    <property type="term" value="F:kinesin binding"/>
    <property type="evidence" value="ECO:0007669"/>
    <property type="project" value="InterPro"/>
</dbReference>
<evidence type="ECO:0000256" key="3">
    <source>
        <dbReference type="ARBA" id="ARBA00022824"/>
    </source>
</evidence>
<reference evidence="10" key="2">
    <citation type="submission" date="2025-08" db="UniProtKB">
        <authorList>
            <consortium name="Ensembl"/>
        </authorList>
    </citation>
    <scope>IDENTIFICATION</scope>
</reference>
<keyword evidence="4 8" id="KW-1133">Transmembrane helix</keyword>
<evidence type="ECO:0000313" key="10">
    <source>
        <dbReference type="Ensembl" id="ENSTGUP00000013457.2"/>
    </source>
</evidence>
<keyword evidence="5 8" id="KW-0472">Membrane</keyword>
<feature type="coiled-coil region" evidence="6">
    <location>
        <begin position="600"/>
        <end position="1082"/>
    </location>
</feature>
<feature type="compositionally biased region" description="Basic and acidic residues" evidence="7">
    <location>
        <begin position="172"/>
        <end position="181"/>
    </location>
</feature>
<feature type="region of interest" description="Disordered" evidence="7">
    <location>
        <begin position="45"/>
        <end position="216"/>
    </location>
</feature>
<keyword evidence="3" id="KW-0256">Endoplasmic reticulum</keyword>
<feature type="domain" description="Ribosome receptor lysine/proline rich" evidence="9">
    <location>
        <begin position="29"/>
        <end position="157"/>
    </location>
</feature>
<dbReference type="Pfam" id="PF05104">
    <property type="entry name" value="Rib_recp_KP_reg"/>
    <property type="match status" value="1"/>
</dbReference>
<evidence type="ECO:0000256" key="4">
    <source>
        <dbReference type="ARBA" id="ARBA00022989"/>
    </source>
</evidence>
<sequence>MEFYESTYFIILIPSVVITVIFLFFWLFMKETLYDEVLAKQKRDLKFPPSKADKKKTEKKKNKKKEAQNGNIHESDSESAPRDFKLSDALSTDEEPVPAVPSGGTEAPAGLRERKKKEKKHKATQDDHVTKDSEGSKSSGKKVDPVPVTKQPTPPSEPTAAKKKSGQKKQKNGMDDQDSKTDSVVSPAKKQEPVVLHQEIKQENVSGKKKVSAKKQKVDNVLVDEPLIQATTYIPLMDNSDSGTLEKREPVEVVKHNVNEGIQKSSGKKLKNETDKENAEVKFKDFVTSMKNMIFSEDEARCVVEVLKEKSGAIHDFLQKASKAETAAALHQLQDKEKMLSAMKEEAAVAKEKCKQLSQELVAEKERNGLLTAKMRERINALEKEHGTFQSKIHVSYQESQQMKIKFQQLREQMEAEISHLKQENGILRDAVSTSTNQMESKQSAELNKLRQDYARLMNELGEKSSKLQQEELQKKNAEQAVAQLKVQQQEAERRWEEIQAYLRKRTAEHEAAQQDMQNKLVAKDNEIQSLHSKLTDTMVSKQQLEQRMLQLLEAEQKRATEEDSMQMQVQLIEQNDALNAQLQKFHSQMAAQTSASVLAEELHKVIAEKDKQIKQMEDSLGSERANLTSKEEELKVLQNMNLSLKSEVQKLQALTNEQAAAAHELERMQKSIHLKDDKIRTLEDQLREELAQISSTKEEFKVLKDQNTALQAEVQKLQTLLSEQTNKDLIEQMEKSMRERDDKIKTVEELLEAGLIQVATKEEELKALRTENSSLRKELQSLQIQQSEQVSFQSLVEELQKVIHEKDGKIKSVEELLQAEILKVASKEKTVQALTQEIEALKEEVGNSQLEMEKQVTITSQVKELQTLLKGKEKQVKTMEALLEEKEKEIVKKGECLQGQKDTIAQLTSKVQELEQQNLQQLQQVPAASQIQDVENLLKEEKEQMKKLKAMVEEKEREIANQVKQLQDVRKENESFKAQIQELKQENCKQASLAVQSEELLQVVAGKEKEIANLQSELASQRNAFEQQRKKNNDLREKNWEAMEALASTEKLLQDKVNKTAKEKQQHLEAAEVETRRLLQKLFPKVSLPSNMSHSEWICGFEKMAKEYLREASGSEDAKAMEQKLKEAEEMHILLQLECEKYKSVLAETEGILQRLQRSVEEEESKWKIKVEESQKELKQIRSVVTSLQHEVERLKEENKEVETLKKEREHLESELEKAEIERSTYVSEVRELKTQLNETLSKLKVDQNEREKVAGDLPKAQESLAALEREIGKVFGDANVIENSDVCTDSELSDKRRNVVVNLTQDVGHLKKLLVSISQMLSKG</sequence>
<organism evidence="10 11">
    <name type="scientific">Taeniopygia guttata</name>
    <name type="common">Zebra finch</name>
    <name type="synonym">Poephila guttata</name>
    <dbReference type="NCBI Taxonomy" id="59729"/>
    <lineage>
        <taxon>Eukaryota</taxon>
        <taxon>Metazoa</taxon>
        <taxon>Chordata</taxon>
        <taxon>Craniata</taxon>
        <taxon>Vertebrata</taxon>
        <taxon>Euteleostomi</taxon>
        <taxon>Archelosauria</taxon>
        <taxon>Archosauria</taxon>
        <taxon>Dinosauria</taxon>
        <taxon>Saurischia</taxon>
        <taxon>Theropoda</taxon>
        <taxon>Coelurosauria</taxon>
        <taxon>Aves</taxon>
        <taxon>Neognathae</taxon>
        <taxon>Neoaves</taxon>
        <taxon>Telluraves</taxon>
        <taxon>Australaves</taxon>
        <taxon>Passeriformes</taxon>
        <taxon>Passeroidea</taxon>
        <taxon>Estrildidae</taxon>
        <taxon>Estrildinae</taxon>
        <taxon>Taeniopygia</taxon>
    </lineage>
</organism>
<evidence type="ECO:0000256" key="8">
    <source>
        <dbReference type="SAM" id="Phobius"/>
    </source>
</evidence>
<dbReference type="OMA" id="KECMAET"/>
<proteinExistence type="predicted"/>
<dbReference type="PANTHER" id="PTHR18864">
    <property type="entry name" value="KINECTIN"/>
    <property type="match status" value="1"/>
</dbReference>
<dbReference type="FunCoup" id="H0ZS61">
    <property type="interactions" value="683"/>
</dbReference>